<dbReference type="InterPro" id="IPR036457">
    <property type="entry name" value="PPM-type-like_dom_sf"/>
</dbReference>
<dbReference type="GO" id="GO:0005737">
    <property type="term" value="C:cytoplasm"/>
    <property type="evidence" value="ECO:0007669"/>
    <property type="project" value="TreeGrafter"/>
</dbReference>
<reference evidence="4" key="1">
    <citation type="journal article" date="2014" name="Int. J. Syst. Evol. Microbiol.">
        <title>Complete genome sequence of Corynebacterium casei LMG S-19264T (=DSM 44701T), isolated from a smear-ripened cheese.</title>
        <authorList>
            <consortium name="US DOE Joint Genome Institute (JGI-PGF)"/>
            <person name="Walter F."/>
            <person name="Albersmeier A."/>
            <person name="Kalinowski J."/>
            <person name="Ruckert C."/>
        </authorList>
    </citation>
    <scope>NUCLEOTIDE SEQUENCE</scope>
    <source>
        <strain evidence="4">KCTC 42731</strain>
    </source>
</reference>
<dbReference type="InterPro" id="IPR001932">
    <property type="entry name" value="PPM-type_phosphatase-like_dom"/>
</dbReference>
<keyword evidence="1" id="KW-0812">Transmembrane</keyword>
<dbReference type="InterPro" id="IPR011009">
    <property type="entry name" value="Kinase-like_dom_sf"/>
</dbReference>
<organism evidence="4 5">
    <name type="scientific">Thalassotalea marina</name>
    <dbReference type="NCBI Taxonomy" id="1673741"/>
    <lineage>
        <taxon>Bacteria</taxon>
        <taxon>Pseudomonadati</taxon>
        <taxon>Pseudomonadota</taxon>
        <taxon>Gammaproteobacteria</taxon>
        <taxon>Alteromonadales</taxon>
        <taxon>Colwelliaceae</taxon>
        <taxon>Thalassotalea</taxon>
    </lineage>
</organism>
<feature type="transmembrane region" description="Helical" evidence="1">
    <location>
        <begin position="555"/>
        <end position="574"/>
    </location>
</feature>
<feature type="domain" description="Protein kinase" evidence="2">
    <location>
        <begin position="272"/>
        <end position="539"/>
    </location>
</feature>
<dbReference type="Gene3D" id="1.10.510.10">
    <property type="entry name" value="Transferase(Phosphotransferase) domain 1"/>
    <property type="match status" value="1"/>
</dbReference>
<dbReference type="Gene3D" id="3.30.200.20">
    <property type="entry name" value="Phosphorylase Kinase, domain 1"/>
    <property type="match status" value="1"/>
</dbReference>
<dbReference type="AlphaFoldDB" id="A0A919EKC7"/>
<dbReference type="PROSITE" id="PS50011">
    <property type="entry name" value="PROTEIN_KINASE_DOM"/>
    <property type="match status" value="1"/>
</dbReference>
<feature type="domain" description="PPM-type phosphatase" evidence="3">
    <location>
        <begin position="11"/>
        <end position="239"/>
    </location>
</feature>
<dbReference type="PROSITE" id="PS51746">
    <property type="entry name" value="PPM_2"/>
    <property type="match status" value="1"/>
</dbReference>
<keyword evidence="1" id="KW-1133">Transmembrane helix</keyword>
<dbReference type="Pfam" id="PF13672">
    <property type="entry name" value="PP2C_2"/>
    <property type="match status" value="1"/>
</dbReference>
<keyword evidence="5" id="KW-1185">Reference proteome</keyword>
<proteinExistence type="predicted"/>
<keyword evidence="4" id="KW-0418">Kinase</keyword>
<gene>
    <name evidence="4" type="ORF">GCM10017161_19830</name>
</gene>
<evidence type="ECO:0000313" key="5">
    <source>
        <dbReference type="Proteomes" id="UP000623842"/>
    </source>
</evidence>
<keyword evidence="4" id="KW-0808">Transferase</keyword>
<evidence type="ECO:0000256" key="1">
    <source>
        <dbReference type="SAM" id="Phobius"/>
    </source>
</evidence>
<evidence type="ECO:0000259" key="2">
    <source>
        <dbReference type="PROSITE" id="PS50011"/>
    </source>
</evidence>
<dbReference type="SMART" id="SM00331">
    <property type="entry name" value="PP2C_SIG"/>
    <property type="match status" value="1"/>
</dbReference>
<dbReference type="RefSeq" id="WP_189769899.1">
    <property type="nucleotide sequence ID" value="NZ_BNCK01000004.1"/>
</dbReference>
<dbReference type="Gene3D" id="3.60.40.10">
    <property type="entry name" value="PPM-type phosphatase domain"/>
    <property type="match status" value="1"/>
</dbReference>
<dbReference type="SMART" id="SM00220">
    <property type="entry name" value="S_TKc"/>
    <property type="match status" value="1"/>
</dbReference>
<evidence type="ECO:0000313" key="4">
    <source>
        <dbReference type="EMBL" id="GHF91913.1"/>
    </source>
</evidence>
<evidence type="ECO:0000259" key="3">
    <source>
        <dbReference type="PROSITE" id="PS51746"/>
    </source>
</evidence>
<sequence length="576" mass="64502">MGNASTQLKVNIGKQSVAGKKAINEDATLYRIPQSDCVLANKGICCALADGVSTAEAGKQASETAVKRFVDDYYLSPDTWSVAHCGEKILSATNLSLFKKSHAYTSEQKGFLCTFVGLVLKSQLGHFFHIGDSRIYRLVNNELTQLTRDHNAFVGEGKSYLTRALGMDNNLHVDYGKINLSPGELYLLSSDGVHDFISSELMLSVLEQPISCQQKAENLVKLALAQGSDDNLSCIVIEIESVANESIDDFNAKLTRLPFPPPLEKGMKLDGFRILKELFASSRSQLYLVEDLSSGEQLVMKTPSVNFIDDNHYIDRFIQEEWIGKRLASDRIVKVYSQNRPRTCLYYLMEHVEGVGLDVWMKKNPLPSPKTAIEIVKQIAQGLADFHEKETIHQDLKPANIIIDDRHNIKIVDFGSTFVAGTAEIFNPIEHEGALGTATYSDPQCLLGKNTGVQGDLYALTTIAYEIFTGHLPYGDSVEECKNVFDYDRLRYIQASYHNPVIPIWFDKALEKGVQINPEKRYKTLAALLTDLTKPNPRFLLDVPETTQEKSRARFWLVLSAIWVLMFLLVIVLFKS</sequence>
<dbReference type="InterPro" id="IPR000719">
    <property type="entry name" value="Prot_kinase_dom"/>
</dbReference>
<dbReference type="EMBL" id="BNCK01000004">
    <property type="protein sequence ID" value="GHF91913.1"/>
    <property type="molecule type" value="Genomic_DNA"/>
</dbReference>
<dbReference type="GO" id="GO:0004674">
    <property type="term" value="F:protein serine/threonine kinase activity"/>
    <property type="evidence" value="ECO:0007669"/>
    <property type="project" value="TreeGrafter"/>
</dbReference>
<dbReference type="GO" id="GO:0005524">
    <property type="term" value="F:ATP binding"/>
    <property type="evidence" value="ECO:0007669"/>
    <property type="project" value="InterPro"/>
</dbReference>
<protein>
    <submittedName>
        <fullName evidence="4">Protein kinase</fullName>
    </submittedName>
</protein>
<dbReference type="InterPro" id="IPR053235">
    <property type="entry name" value="Ser_Thr_kinase"/>
</dbReference>
<dbReference type="SUPFAM" id="SSF81606">
    <property type="entry name" value="PP2C-like"/>
    <property type="match status" value="1"/>
</dbReference>
<name>A0A919EKC7_9GAMM</name>
<comment type="caution">
    <text evidence="4">The sequence shown here is derived from an EMBL/GenBank/DDBJ whole genome shotgun (WGS) entry which is preliminary data.</text>
</comment>
<dbReference type="Proteomes" id="UP000623842">
    <property type="component" value="Unassembled WGS sequence"/>
</dbReference>
<dbReference type="CDD" id="cd00143">
    <property type="entry name" value="PP2Cc"/>
    <property type="match status" value="1"/>
</dbReference>
<dbReference type="Pfam" id="PF00069">
    <property type="entry name" value="Pkinase"/>
    <property type="match status" value="1"/>
</dbReference>
<keyword evidence="1" id="KW-0472">Membrane</keyword>
<accession>A0A919EKC7</accession>
<dbReference type="CDD" id="cd14014">
    <property type="entry name" value="STKc_PknB_like"/>
    <property type="match status" value="1"/>
</dbReference>
<dbReference type="SMART" id="SM00332">
    <property type="entry name" value="PP2Cc"/>
    <property type="match status" value="1"/>
</dbReference>
<dbReference type="PANTHER" id="PTHR24361">
    <property type="entry name" value="MITOGEN-ACTIVATED KINASE KINASE KINASE"/>
    <property type="match status" value="1"/>
</dbReference>
<reference evidence="4" key="2">
    <citation type="submission" date="2020-09" db="EMBL/GenBank/DDBJ databases">
        <authorList>
            <person name="Sun Q."/>
            <person name="Kim S."/>
        </authorList>
    </citation>
    <scope>NUCLEOTIDE SEQUENCE</scope>
    <source>
        <strain evidence="4">KCTC 42731</strain>
    </source>
</reference>
<dbReference type="SUPFAM" id="SSF56112">
    <property type="entry name" value="Protein kinase-like (PK-like)"/>
    <property type="match status" value="1"/>
</dbReference>